<dbReference type="Proteomes" id="UP001058974">
    <property type="component" value="Chromosome 2"/>
</dbReference>
<dbReference type="InterPro" id="IPR038973">
    <property type="entry name" value="MutL/Mlh/Pms-like"/>
</dbReference>
<organism evidence="5 6">
    <name type="scientific">Pisum sativum</name>
    <name type="common">Garden pea</name>
    <name type="synonym">Lathyrus oleraceus</name>
    <dbReference type="NCBI Taxonomy" id="3888"/>
    <lineage>
        <taxon>Eukaryota</taxon>
        <taxon>Viridiplantae</taxon>
        <taxon>Streptophyta</taxon>
        <taxon>Embryophyta</taxon>
        <taxon>Tracheophyta</taxon>
        <taxon>Spermatophyta</taxon>
        <taxon>Magnoliopsida</taxon>
        <taxon>eudicotyledons</taxon>
        <taxon>Gunneridae</taxon>
        <taxon>Pentapetalae</taxon>
        <taxon>rosids</taxon>
        <taxon>fabids</taxon>
        <taxon>Fabales</taxon>
        <taxon>Fabaceae</taxon>
        <taxon>Papilionoideae</taxon>
        <taxon>50 kb inversion clade</taxon>
        <taxon>NPAAA clade</taxon>
        <taxon>Hologalegina</taxon>
        <taxon>IRL clade</taxon>
        <taxon>Fabeae</taxon>
        <taxon>Lathyrus</taxon>
    </lineage>
</organism>
<evidence type="ECO:0000313" key="5">
    <source>
        <dbReference type="EMBL" id="KAI5438533.1"/>
    </source>
</evidence>
<dbReference type="Pfam" id="PF13589">
    <property type="entry name" value="HATPase_c_3"/>
    <property type="match status" value="1"/>
</dbReference>
<evidence type="ECO:0000256" key="4">
    <source>
        <dbReference type="SAM" id="MobiDB-lite"/>
    </source>
</evidence>
<dbReference type="InterPro" id="IPR036890">
    <property type="entry name" value="HATPase_C_sf"/>
</dbReference>
<evidence type="ECO:0000256" key="3">
    <source>
        <dbReference type="ARBA" id="ARBA00023204"/>
    </source>
</evidence>
<keyword evidence="3" id="KW-0234">DNA repair</keyword>
<dbReference type="SUPFAM" id="SSF55874">
    <property type="entry name" value="ATPase domain of HSP90 chaperone/DNA topoisomerase II/histidine kinase"/>
    <property type="match status" value="1"/>
</dbReference>
<evidence type="ECO:0000256" key="2">
    <source>
        <dbReference type="ARBA" id="ARBA00022763"/>
    </source>
</evidence>
<comment type="similarity">
    <text evidence="1">Belongs to the DNA mismatch repair MutL/HexB family.</text>
</comment>
<dbReference type="FunFam" id="3.30.565.10:FF:000003">
    <property type="entry name" value="DNA mismatch repair endonuclease MutL"/>
    <property type="match status" value="1"/>
</dbReference>
<keyword evidence="2" id="KW-0227">DNA damage</keyword>
<dbReference type="PANTHER" id="PTHR10073">
    <property type="entry name" value="DNA MISMATCH REPAIR PROTEIN MLH, PMS, MUTL"/>
    <property type="match status" value="1"/>
</dbReference>
<dbReference type="EMBL" id="JAMSHJ010000002">
    <property type="protein sequence ID" value="KAI5438533.1"/>
    <property type="molecule type" value="Genomic_DNA"/>
</dbReference>
<dbReference type="PROSITE" id="PS00058">
    <property type="entry name" value="DNA_MISMATCH_REPAIR_1"/>
    <property type="match status" value="1"/>
</dbReference>
<sequence>MATIRPLPESVRSSIRSGISLFDFTRIVEELVFNSLDARATKVSVFVNIGSCFLKVVDDGDGITRDGLELVGERYATSKFLNLADLNTTSENFGFRGEALASISEVSLLEIVTRAYGRPNGYRKVLKGCKCLYLGIDDDRKEAGTTVIVCEIFYNQPVRRKHIESSPNKVLQSIKKCVMRLALVCPNISFKVVDIEREDELFCSHSAASPLSLVTAGFGVEVTNSLHELEVENNIIKLTGYISGPCNTIDMKDWTPILNFIEKVIRHFWEGSIAYGDSTNKATYTVQKDQRKKVDPEVNTISVESDVSKFGNQNRKGCLDLFFSTSDKLTEDDNHQCNREDVRTNVGYLHRRTEMFKDKHNTGGLHCRTGYSGNLLDVSYAKSMSTTKKKNNNFSTYDDNDLLQGVYFSDGMRPTVENLYDNIPFYATSSSHGRLLNKADASVLCESFEGDFQKPFLKSCSTQKGSILHEKALLVNNEPELQTFSFWSKKNLWGDCFIGKDLNALPCVEIAKKLKMSEDSNFLLRAQSEENCRPSDSWYSATQIGNSSSDDQLPNSERHPVYQGPSPKATALDVYLTDDTNDLKRASRYRERTHHTQNFHEEEFGNNFSYNLEGASKYCKRNHRTRVFDDEEKGYNFSYDMSRHANWLPCTSNFAHSGFSFDRAVDFNEFFNRLVDWPDFGDSYFPKRSGIVNMETDLLLPESYVGNCTKPNINKGKRDRFKHPALEKTHARSKRSFSAPPFHRSKRRFFSLNQLPETVPKRSTGQASHSTANLLEASDLKYSQHPSGAFHPSNEDLLQEFKTNVKRSSEVLGAPQVDDIGKTDGFESFNVQQNDPFRGEFNVLANLVS</sequence>
<dbReference type="Gramene" id="Psat02G0431700-T3">
    <property type="protein sequence ID" value="KAI5438533.1"/>
    <property type="gene ID" value="KIW84_024317"/>
</dbReference>
<feature type="compositionally biased region" description="Polar residues" evidence="4">
    <location>
        <begin position="543"/>
        <end position="555"/>
    </location>
</feature>
<keyword evidence="6" id="KW-1185">Reference proteome</keyword>
<dbReference type="Gene3D" id="3.30.565.10">
    <property type="entry name" value="Histidine kinase-like ATPase, C-terminal domain"/>
    <property type="match status" value="1"/>
</dbReference>
<comment type="caution">
    <text evidence="5">The sequence shown here is derived from an EMBL/GenBank/DDBJ whole genome shotgun (WGS) entry which is preliminary data.</text>
</comment>
<dbReference type="InterPro" id="IPR014762">
    <property type="entry name" value="DNA_mismatch_repair_CS"/>
</dbReference>
<dbReference type="GO" id="GO:0006298">
    <property type="term" value="P:mismatch repair"/>
    <property type="evidence" value="ECO:0007669"/>
    <property type="project" value="InterPro"/>
</dbReference>
<proteinExistence type="inferred from homology"/>
<dbReference type="AlphaFoldDB" id="A0A9D5B977"/>
<feature type="region of interest" description="Disordered" evidence="4">
    <location>
        <begin position="543"/>
        <end position="568"/>
    </location>
</feature>
<name>A0A9D5B977_PEA</name>
<accession>A0A9D5B977</accession>
<protein>
    <submittedName>
        <fullName evidence="5">DNA mismatch repair protein, variant 3</fullName>
    </submittedName>
</protein>
<gene>
    <name evidence="5" type="ORF">KIW84_024317</name>
</gene>
<reference evidence="5 6" key="1">
    <citation type="journal article" date="2022" name="Nat. Genet.">
        <title>Improved pea reference genome and pan-genome highlight genomic features and evolutionary characteristics.</title>
        <authorList>
            <person name="Yang T."/>
            <person name="Liu R."/>
            <person name="Luo Y."/>
            <person name="Hu S."/>
            <person name="Wang D."/>
            <person name="Wang C."/>
            <person name="Pandey M.K."/>
            <person name="Ge S."/>
            <person name="Xu Q."/>
            <person name="Li N."/>
            <person name="Li G."/>
            <person name="Huang Y."/>
            <person name="Saxena R.K."/>
            <person name="Ji Y."/>
            <person name="Li M."/>
            <person name="Yan X."/>
            <person name="He Y."/>
            <person name="Liu Y."/>
            <person name="Wang X."/>
            <person name="Xiang C."/>
            <person name="Varshney R.K."/>
            <person name="Ding H."/>
            <person name="Gao S."/>
            <person name="Zong X."/>
        </authorList>
    </citation>
    <scope>NUCLEOTIDE SEQUENCE [LARGE SCALE GENOMIC DNA]</scope>
    <source>
        <strain evidence="5 6">cv. Zhongwan 6</strain>
    </source>
</reference>
<dbReference type="PANTHER" id="PTHR10073:SF47">
    <property type="entry name" value="DNA MISMATCH REPAIR PROTEIN MLH3"/>
    <property type="match status" value="1"/>
</dbReference>
<evidence type="ECO:0000313" key="6">
    <source>
        <dbReference type="Proteomes" id="UP001058974"/>
    </source>
</evidence>
<dbReference type="GO" id="GO:0032300">
    <property type="term" value="C:mismatch repair complex"/>
    <property type="evidence" value="ECO:0007669"/>
    <property type="project" value="InterPro"/>
</dbReference>
<evidence type="ECO:0000256" key="1">
    <source>
        <dbReference type="ARBA" id="ARBA00006082"/>
    </source>
</evidence>
<dbReference type="GO" id="GO:0016887">
    <property type="term" value="F:ATP hydrolysis activity"/>
    <property type="evidence" value="ECO:0007669"/>
    <property type="project" value="InterPro"/>
</dbReference>
<dbReference type="GO" id="GO:0140664">
    <property type="term" value="F:ATP-dependent DNA damage sensor activity"/>
    <property type="evidence" value="ECO:0007669"/>
    <property type="project" value="InterPro"/>
</dbReference>